<keyword evidence="1" id="KW-0812">Transmembrane</keyword>
<dbReference type="Proteomes" id="UP000053766">
    <property type="component" value="Unassembled WGS sequence"/>
</dbReference>
<evidence type="ECO:0000313" key="2">
    <source>
        <dbReference type="EMBL" id="KJH47452.1"/>
    </source>
</evidence>
<keyword evidence="1" id="KW-1133">Transmembrane helix</keyword>
<organism evidence="2 3">
    <name type="scientific">Dictyocaulus viviparus</name>
    <name type="common">Bovine lungworm</name>
    <dbReference type="NCBI Taxonomy" id="29172"/>
    <lineage>
        <taxon>Eukaryota</taxon>
        <taxon>Metazoa</taxon>
        <taxon>Ecdysozoa</taxon>
        <taxon>Nematoda</taxon>
        <taxon>Chromadorea</taxon>
        <taxon>Rhabditida</taxon>
        <taxon>Rhabditina</taxon>
        <taxon>Rhabditomorpha</taxon>
        <taxon>Strongyloidea</taxon>
        <taxon>Metastrongylidae</taxon>
        <taxon>Dictyocaulus</taxon>
    </lineage>
</organism>
<keyword evidence="1" id="KW-0472">Membrane</keyword>
<sequence>MDTFVHTLFADEILGNFILEYIRPSFLEEVILLKSILSTFLLRIVSGLHSVLFPCGLVLFSEIERCLILTHYSAAQFNLLIALCASSIICCLSVDCCK</sequence>
<evidence type="ECO:0000256" key="1">
    <source>
        <dbReference type="SAM" id="Phobius"/>
    </source>
</evidence>
<accession>A0A0D8XUF1</accession>
<feature type="transmembrane region" description="Helical" evidence="1">
    <location>
        <begin position="40"/>
        <end position="60"/>
    </location>
</feature>
<proteinExistence type="predicted"/>
<feature type="transmembrane region" description="Helical" evidence="1">
    <location>
        <begin position="72"/>
        <end position="94"/>
    </location>
</feature>
<keyword evidence="3" id="KW-1185">Reference proteome</keyword>
<name>A0A0D8XUF1_DICVI</name>
<evidence type="ECO:0000313" key="3">
    <source>
        <dbReference type="Proteomes" id="UP000053766"/>
    </source>
</evidence>
<reference evidence="3" key="2">
    <citation type="journal article" date="2016" name="Sci. Rep.">
        <title>Dictyocaulus viviparus genome, variome and transcriptome elucidate lungworm biology and support future intervention.</title>
        <authorList>
            <person name="McNulty S.N."/>
            <person name="Strube C."/>
            <person name="Rosa B.A."/>
            <person name="Martin J.C."/>
            <person name="Tyagi R."/>
            <person name="Choi Y.J."/>
            <person name="Wang Q."/>
            <person name="Hallsworth Pepin K."/>
            <person name="Zhang X."/>
            <person name="Ozersky P."/>
            <person name="Wilson R.K."/>
            <person name="Sternberg P.W."/>
            <person name="Gasser R.B."/>
            <person name="Mitreva M."/>
        </authorList>
    </citation>
    <scope>NUCLEOTIDE SEQUENCE [LARGE SCALE GENOMIC DNA]</scope>
    <source>
        <strain evidence="3">HannoverDv2000</strain>
    </source>
</reference>
<dbReference type="EMBL" id="KN716307">
    <property type="protein sequence ID" value="KJH47452.1"/>
    <property type="molecule type" value="Genomic_DNA"/>
</dbReference>
<reference evidence="2 3" key="1">
    <citation type="submission" date="2013-11" db="EMBL/GenBank/DDBJ databases">
        <title>Draft genome of the bovine lungworm Dictyocaulus viviparus.</title>
        <authorList>
            <person name="Mitreva M."/>
        </authorList>
    </citation>
    <scope>NUCLEOTIDE SEQUENCE [LARGE SCALE GENOMIC DNA]</scope>
    <source>
        <strain evidence="2 3">HannoverDv2000</strain>
    </source>
</reference>
<dbReference type="AlphaFoldDB" id="A0A0D8XUF1"/>
<protein>
    <submittedName>
        <fullName evidence="2">Uncharacterized protein</fullName>
    </submittedName>
</protein>
<gene>
    <name evidence="2" type="ORF">DICVIV_06483</name>
</gene>